<organism evidence="2">
    <name type="scientific">Salix viminalis</name>
    <name type="common">Common osier</name>
    <name type="synonym">Basket willow</name>
    <dbReference type="NCBI Taxonomy" id="40686"/>
    <lineage>
        <taxon>Eukaryota</taxon>
        <taxon>Viridiplantae</taxon>
        <taxon>Streptophyta</taxon>
        <taxon>Embryophyta</taxon>
        <taxon>Tracheophyta</taxon>
        <taxon>Spermatophyta</taxon>
        <taxon>Magnoliopsida</taxon>
        <taxon>eudicotyledons</taxon>
        <taxon>Gunneridae</taxon>
        <taxon>Pentapetalae</taxon>
        <taxon>rosids</taxon>
        <taxon>fabids</taxon>
        <taxon>Malpighiales</taxon>
        <taxon>Salicaceae</taxon>
        <taxon>Saliceae</taxon>
        <taxon>Salix</taxon>
    </lineage>
</organism>
<dbReference type="AlphaFoldDB" id="A0A6N2MVE2"/>
<sequence length="55" mass="6317">MTAEFLNGEGILFNDSGFFLLIMGSSDIFSLAFTNSFCIRQSLLRRRSERLELDH</sequence>
<accession>A0A6N2MVE2</accession>
<keyword evidence="1" id="KW-0812">Transmembrane</keyword>
<evidence type="ECO:0000313" key="2">
    <source>
        <dbReference type="EMBL" id="VFU58319.1"/>
    </source>
</evidence>
<reference evidence="2" key="1">
    <citation type="submission" date="2019-03" db="EMBL/GenBank/DDBJ databases">
        <authorList>
            <person name="Mank J."/>
            <person name="Almeida P."/>
        </authorList>
    </citation>
    <scope>NUCLEOTIDE SEQUENCE</scope>
    <source>
        <strain evidence="2">78183</strain>
    </source>
</reference>
<evidence type="ECO:0000256" key="1">
    <source>
        <dbReference type="SAM" id="Phobius"/>
    </source>
</evidence>
<name>A0A6N2MVE2_SALVM</name>
<dbReference type="EMBL" id="CAADRP010001985">
    <property type="protein sequence ID" value="VFU58319.1"/>
    <property type="molecule type" value="Genomic_DNA"/>
</dbReference>
<proteinExistence type="predicted"/>
<protein>
    <submittedName>
        <fullName evidence="2">Uncharacterized protein</fullName>
    </submittedName>
</protein>
<gene>
    <name evidence="2" type="ORF">SVIM_LOCUS425455</name>
</gene>
<keyword evidence="1" id="KW-0472">Membrane</keyword>
<keyword evidence="1" id="KW-1133">Transmembrane helix</keyword>
<feature type="transmembrane region" description="Helical" evidence="1">
    <location>
        <begin position="18"/>
        <end position="39"/>
    </location>
</feature>